<name>G7DUT8_MIXOS</name>
<evidence type="ECO:0000256" key="8">
    <source>
        <dbReference type="ARBA" id="ARBA00048679"/>
    </source>
</evidence>
<keyword evidence="5" id="KW-0418">Kinase</keyword>
<dbReference type="PANTHER" id="PTHR24356">
    <property type="entry name" value="SERINE/THREONINE-PROTEIN KINASE"/>
    <property type="match status" value="1"/>
</dbReference>
<dbReference type="SUPFAM" id="SSF56112">
    <property type="entry name" value="Protein kinase-like (PK-like)"/>
    <property type="match status" value="1"/>
</dbReference>
<dbReference type="InterPro" id="IPR000719">
    <property type="entry name" value="Prot_kinase_dom"/>
</dbReference>
<dbReference type="PROSITE" id="PS50011">
    <property type="entry name" value="PROTEIN_KINASE_DOM"/>
    <property type="match status" value="1"/>
</dbReference>
<gene>
    <name evidence="10" type="primary">Mo00999</name>
    <name evidence="10" type="ORF">E5Q_00999</name>
</gene>
<dbReference type="OrthoDB" id="10252171at2759"/>
<dbReference type="InParanoid" id="G7DUT8"/>
<evidence type="ECO:0000256" key="6">
    <source>
        <dbReference type="ARBA" id="ARBA00022840"/>
    </source>
</evidence>
<keyword evidence="2" id="KW-0723">Serine/threonine-protein kinase</keyword>
<feature type="domain" description="Protein kinase" evidence="9">
    <location>
        <begin position="1"/>
        <end position="157"/>
    </location>
</feature>
<protein>
    <recommendedName>
        <fullName evidence="1">non-specific serine/threonine protein kinase</fullName>
        <ecNumber evidence="1">2.7.11.1</ecNumber>
    </recommendedName>
</protein>
<reference evidence="10 11" key="1">
    <citation type="journal article" date="2011" name="J. Gen. Appl. Microbiol.">
        <title>Draft genome sequencing of the enigmatic basidiomycete Mixia osmundae.</title>
        <authorList>
            <person name="Nishida H."/>
            <person name="Nagatsuka Y."/>
            <person name="Sugiyama J."/>
        </authorList>
    </citation>
    <scope>NUCLEOTIDE SEQUENCE [LARGE SCALE GENOMIC DNA]</scope>
    <source>
        <strain evidence="11">CBS 9802 / IAM 14324 / JCM 22182 / KY 12970</strain>
    </source>
</reference>
<dbReference type="PANTHER" id="PTHR24356:SF418">
    <property type="entry name" value="SERINE_THREONINE-PROTEIN KINASE WARTS"/>
    <property type="match status" value="1"/>
</dbReference>
<organism evidence="10 11">
    <name type="scientific">Mixia osmundae (strain CBS 9802 / IAM 14324 / JCM 22182 / KY 12970)</name>
    <dbReference type="NCBI Taxonomy" id="764103"/>
    <lineage>
        <taxon>Eukaryota</taxon>
        <taxon>Fungi</taxon>
        <taxon>Dikarya</taxon>
        <taxon>Basidiomycota</taxon>
        <taxon>Pucciniomycotina</taxon>
        <taxon>Mixiomycetes</taxon>
        <taxon>Mixiales</taxon>
        <taxon>Mixiaceae</taxon>
        <taxon>Mixia</taxon>
    </lineage>
</organism>
<dbReference type="GO" id="GO:0004674">
    <property type="term" value="F:protein serine/threonine kinase activity"/>
    <property type="evidence" value="ECO:0007669"/>
    <property type="project" value="UniProtKB-KW"/>
</dbReference>
<comment type="catalytic activity">
    <reaction evidence="7">
        <text>L-threonyl-[protein] + ATP = O-phospho-L-threonyl-[protein] + ADP + H(+)</text>
        <dbReference type="Rhea" id="RHEA:46608"/>
        <dbReference type="Rhea" id="RHEA-COMP:11060"/>
        <dbReference type="Rhea" id="RHEA-COMP:11605"/>
        <dbReference type="ChEBI" id="CHEBI:15378"/>
        <dbReference type="ChEBI" id="CHEBI:30013"/>
        <dbReference type="ChEBI" id="CHEBI:30616"/>
        <dbReference type="ChEBI" id="CHEBI:61977"/>
        <dbReference type="ChEBI" id="CHEBI:456216"/>
        <dbReference type="EC" id="2.7.11.1"/>
    </reaction>
</comment>
<dbReference type="EMBL" id="BABT02000032">
    <property type="protein sequence ID" value="GAA94348.1"/>
    <property type="molecule type" value="Genomic_DNA"/>
</dbReference>
<keyword evidence="4" id="KW-0547">Nucleotide-binding</keyword>
<sequence>MICSDVAHLHQYGDIPRDMKPESILLTRDEHPICKISDLGLARMFEAGVDLTTQCGTANSLAPEVLAYRNGKTGYDQAVDACSIGLIVYACLSNVSPFIEDTKRGYLPSHAESIAEPEIAVDFLQRLLWHDPESIVSSLPKKPSNTQRARSTSRAAFRNGLDSSRALAASSIKVFARVAVADGMPSSSAPATLPASRARLFVKPV</sequence>
<dbReference type="GO" id="GO:0005524">
    <property type="term" value="F:ATP binding"/>
    <property type="evidence" value="ECO:0007669"/>
    <property type="project" value="UniProtKB-KW"/>
</dbReference>
<comment type="catalytic activity">
    <reaction evidence="8">
        <text>L-seryl-[protein] + ATP = O-phospho-L-seryl-[protein] + ADP + H(+)</text>
        <dbReference type="Rhea" id="RHEA:17989"/>
        <dbReference type="Rhea" id="RHEA-COMP:9863"/>
        <dbReference type="Rhea" id="RHEA-COMP:11604"/>
        <dbReference type="ChEBI" id="CHEBI:15378"/>
        <dbReference type="ChEBI" id="CHEBI:29999"/>
        <dbReference type="ChEBI" id="CHEBI:30616"/>
        <dbReference type="ChEBI" id="CHEBI:83421"/>
        <dbReference type="ChEBI" id="CHEBI:456216"/>
        <dbReference type="EC" id="2.7.11.1"/>
    </reaction>
</comment>
<dbReference type="Pfam" id="PF00069">
    <property type="entry name" value="Pkinase"/>
    <property type="match status" value="1"/>
</dbReference>
<proteinExistence type="predicted"/>
<evidence type="ECO:0000256" key="1">
    <source>
        <dbReference type="ARBA" id="ARBA00012513"/>
    </source>
</evidence>
<dbReference type="InterPro" id="IPR050236">
    <property type="entry name" value="Ser_Thr_kinase_AGC"/>
</dbReference>
<evidence type="ECO:0000256" key="5">
    <source>
        <dbReference type="ARBA" id="ARBA00022777"/>
    </source>
</evidence>
<dbReference type="Proteomes" id="UP000009131">
    <property type="component" value="Unassembled WGS sequence"/>
</dbReference>
<dbReference type="STRING" id="764103.G7DUT8"/>
<evidence type="ECO:0000313" key="10">
    <source>
        <dbReference type="EMBL" id="GAA94348.1"/>
    </source>
</evidence>
<dbReference type="InterPro" id="IPR011009">
    <property type="entry name" value="Kinase-like_dom_sf"/>
</dbReference>
<dbReference type="AlphaFoldDB" id="G7DUT8"/>
<dbReference type="Gene3D" id="1.10.510.10">
    <property type="entry name" value="Transferase(Phosphotransferase) domain 1"/>
    <property type="match status" value="1"/>
</dbReference>
<evidence type="ECO:0000256" key="7">
    <source>
        <dbReference type="ARBA" id="ARBA00047899"/>
    </source>
</evidence>
<accession>G7DUT8</accession>
<evidence type="ECO:0000256" key="2">
    <source>
        <dbReference type="ARBA" id="ARBA00022527"/>
    </source>
</evidence>
<dbReference type="eggNOG" id="KOG0615">
    <property type="taxonomic scope" value="Eukaryota"/>
</dbReference>
<comment type="caution">
    <text evidence="10">The sequence shown here is derived from an EMBL/GenBank/DDBJ whole genome shotgun (WGS) entry which is preliminary data.</text>
</comment>
<keyword evidence="6" id="KW-0067">ATP-binding</keyword>
<evidence type="ECO:0000256" key="3">
    <source>
        <dbReference type="ARBA" id="ARBA00022679"/>
    </source>
</evidence>
<evidence type="ECO:0000256" key="4">
    <source>
        <dbReference type="ARBA" id="ARBA00022741"/>
    </source>
</evidence>
<reference evidence="10 11" key="2">
    <citation type="journal article" date="2012" name="Open Biol.">
        <title>Characteristics of nucleosomes and linker DNA regions on the genome of the basidiomycete Mixia osmundae revealed by mono- and dinucleosome mapping.</title>
        <authorList>
            <person name="Nishida H."/>
            <person name="Kondo S."/>
            <person name="Matsumoto T."/>
            <person name="Suzuki Y."/>
            <person name="Yoshikawa H."/>
            <person name="Taylor T.D."/>
            <person name="Sugiyama J."/>
        </authorList>
    </citation>
    <scope>NUCLEOTIDE SEQUENCE [LARGE SCALE GENOMIC DNA]</scope>
    <source>
        <strain evidence="11">CBS 9802 / IAM 14324 / JCM 22182 / KY 12970</strain>
    </source>
</reference>
<dbReference type="EC" id="2.7.11.1" evidence="1"/>
<keyword evidence="3" id="KW-0808">Transferase</keyword>
<dbReference type="RefSeq" id="XP_014566000.1">
    <property type="nucleotide sequence ID" value="XM_014710514.1"/>
</dbReference>
<evidence type="ECO:0000313" key="11">
    <source>
        <dbReference type="Proteomes" id="UP000009131"/>
    </source>
</evidence>
<evidence type="ECO:0000259" key="9">
    <source>
        <dbReference type="PROSITE" id="PS50011"/>
    </source>
</evidence>
<dbReference type="HOGENOM" id="CLU_1337802_0_0_1"/>
<dbReference type="GO" id="GO:0035556">
    <property type="term" value="P:intracellular signal transduction"/>
    <property type="evidence" value="ECO:0007669"/>
    <property type="project" value="TreeGrafter"/>
</dbReference>
<keyword evidence="11" id="KW-1185">Reference proteome</keyword>